<proteinExistence type="inferred from homology"/>
<dbReference type="InterPro" id="IPR050090">
    <property type="entry name" value="Tyrosine_recombinase_XerCD"/>
</dbReference>
<dbReference type="GO" id="GO:0015074">
    <property type="term" value="P:DNA integration"/>
    <property type="evidence" value="ECO:0007669"/>
    <property type="project" value="UniProtKB-KW"/>
</dbReference>
<dbReference type="GO" id="GO:0006310">
    <property type="term" value="P:DNA recombination"/>
    <property type="evidence" value="ECO:0007669"/>
    <property type="project" value="UniProtKB-KW"/>
</dbReference>
<feature type="domain" description="Core-binding (CB)" evidence="8">
    <location>
        <begin position="92"/>
        <end position="173"/>
    </location>
</feature>
<organism evidence="9 10">
    <name type="scientific">Anatilimnocola aggregata</name>
    <dbReference type="NCBI Taxonomy" id="2528021"/>
    <lineage>
        <taxon>Bacteria</taxon>
        <taxon>Pseudomonadati</taxon>
        <taxon>Planctomycetota</taxon>
        <taxon>Planctomycetia</taxon>
        <taxon>Pirellulales</taxon>
        <taxon>Pirellulaceae</taxon>
        <taxon>Anatilimnocola</taxon>
    </lineage>
</organism>
<evidence type="ECO:0000313" key="9">
    <source>
        <dbReference type="EMBL" id="QDU27245.1"/>
    </source>
</evidence>
<evidence type="ECO:0000256" key="3">
    <source>
        <dbReference type="ARBA" id="ARBA00023125"/>
    </source>
</evidence>
<dbReference type="PANTHER" id="PTHR30349">
    <property type="entry name" value="PHAGE INTEGRASE-RELATED"/>
    <property type="match status" value="1"/>
</dbReference>
<gene>
    <name evidence="9" type="ORF">ETAA8_23320</name>
</gene>
<dbReference type="Pfam" id="PF00589">
    <property type="entry name" value="Phage_integrase"/>
    <property type="match status" value="1"/>
</dbReference>
<dbReference type="InterPro" id="IPR002104">
    <property type="entry name" value="Integrase_catalytic"/>
</dbReference>
<dbReference type="AlphaFoldDB" id="A0A517YAI6"/>
<keyword evidence="4" id="KW-0233">DNA recombination</keyword>
<feature type="domain" description="Tyr recombinase" evidence="7">
    <location>
        <begin position="192"/>
        <end position="378"/>
    </location>
</feature>
<dbReference type="PANTHER" id="PTHR30349:SF64">
    <property type="entry name" value="PROPHAGE INTEGRASE INTD-RELATED"/>
    <property type="match status" value="1"/>
</dbReference>
<name>A0A517YAI6_9BACT</name>
<keyword evidence="2" id="KW-0229">DNA integration</keyword>
<evidence type="ECO:0000313" key="10">
    <source>
        <dbReference type="Proteomes" id="UP000315017"/>
    </source>
</evidence>
<dbReference type="KEGG" id="aagg:ETAA8_23320"/>
<dbReference type="Gene3D" id="1.10.443.10">
    <property type="entry name" value="Intergrase catalytic core"/>
    <property type="match status" value="1"/>
</dbReference>
<dbReference type="OrthoDB" id="255290at2"/>
<evidence type="ECO:0000256" key="6">
    <source>
        <dbReference type="SAM" id="MobiDB-lite"/>
    </source>
</evidence>
<dbReference type="InterPro" id="IPR013762">
    <property type="entry name" value="Integrase-like_cat_sf"/>
</dbReference>
<evidence type="ECO:0000259" key="8">
    <source>
        <dbReference type="PROSITE" id="PS51900"/>
    </source>
</evidence>
<evidence type="ECO:0000256" key="4">
    <source>
        <dbReference type="ARBA" id="ARBA00023172"/>
    </source>
</evidence>
<dbReference type="PROSITE" id="PS51898">
    <property type="entry name" value="TYR_RECOMBINASE"/>
    <property type="match status" value="1"/>
</dbReference>
<evidence type="ECO:0000256" key="1">
    <source>
        <dbReference type="ARBA" id="ARBA00008857"/>
    </source>
</evidence>
<keyword evidence="10" id="KW-1185">Reference proteome</keyword>
<keyword evidence="3 5" id="KW-0238">DNA-binding</keyword>
<evidence type="ECO:0000256" key="5">
    <source>
        <dbReference type="PROSITE-ProRule" id="PRU01248"/>
    </source>
</evidence>
<dbReference type="SUPFAM" id="SSF56349">
    <property type="entry name" value="DNA breaking-rejoining enzymes"/>
    <property type="match status" value="1"/>
</dbReference>
<dbReference type="GO" id="GO:0003677">
    <property type="term" value="F:DNA binding"/>
    <property type="evidence" value="ECO:0007669"/>
    <property type="project" value="UniProtKB-UniRule"/>
</dbReference>
<dbReference type="EMBL" id="CP036274">
    <property type="protein sequence ID" value="QDU27245.1"/>
    <property type="molecule type" value="Genomic_DNA"/>
</dbReference>
<dbReference type="Proteomes" id="UP000315017">
    <property type="component" value="Chromosome"/>
</dbReference>
<feature type="region of interest" description="Disordered" evidence="6">
    <location>
        <begin position="1"/>
        <end position="23"/>
    </location>
</feature>
<dbReference type="InterPro" id="IPR011010">
    <property type="entry name" value="DNA_brk_join_enz"/>
</dbReference>
<comment type="similarity">
    <text evidence="1">Belongs to the 'phage' integrase family.</text>
</comment>
<feature type="compositionally biased region" description="Polar residues" evidence="6">
    <location>
        <begin position="1"/>
        <end position="13"/>
    </location>
</feature>
<protein>
    <submittedName>
        <fullName evidence="9">Phage integrase family protein</fullName>
    </submittedName>
</protein>
<accession>A0A517YAI6</accession>
<dbReference type="Gene3D" id="1.10.150.130">
    <property type="match status" value="1"/>
</dbReference>
<dbReference type="InterPro" id="IPR010998">
    <property type="entry name" value="Integrase_recombinase_N"/>
</dbReference>
<dbReference type="PROSITE" id="PS51900">
    <property type="entry name" value="CB"/>
    <property type="match status" value="1"/>
</dbReference>
<dbReference type="InterPro" id="IPR044068">
    <property type="entry name" value="CB"/>
</dbReference>
<evidence type="ECO:0000259" key="7">
    <source>
        <dbReference type="PROSITE" id="PS51898"/>
    </source>
</evidence>
<sequence length="387" mass="43616">MSTTKLTTSQTNQSRRRAHGSAWHWQQTDAWYFTPPGTKRRVALLDSTGKRIKGKSNKQAAELALARLKSRADWKPSPEEAVEPKPAILVATVCSDYVQHCLTRVRGKHLGTESGDHVRRTLNDLASYCGALPIEQLQKGHLEHWVEAHPNWRSPVTKRNVLTAVLAAFEFASDSYGVVNPLRGFPKPPPRPRLQSLSSDDEQALYGATDKPFRDFLFAAIHTGLRPFCELAKLRVCDVELQSGGMLWRVYSTKTKKARKIPVRSEVAKLVMWRVGTAAKDAPLLPNPQGRPWNKVTGRMRFSKMRKDLGWDTDPVRKGYSCYTCRHTFAHRLLSGYWNNGAGCTIETLAELMGNTPQVAFAHYGREWGKHYQDPLWAAIGCSRVLD</sequence>
<reference evidence="9 10" key="1">
    <citation type="submission" date="2019-02" db="EMBL/GenBank/DDBJ databases">
        <title>Deep-cultivation of Planctomycetes and their phenomic and genomic characterization uncovers novel biology.</title>
        <authorList>
            <person name="Wiegand S."/>
            <person name="Jogler M."/>
            <person name="Boedeker C."/>
            <person name="Pinto D."/>
            <person name="Vollmers J."/>
            <person name="Rivas-Marin E."/>
            <person name="Kohn T."/>
            <person name="Peeters S.H."/>
            <person name="Heuer A."/>
            <person name="Rast P."/>
            <person name="Oberbeckmann S."/>
            <person name="Bunk B."/>
            <person name="Jeske O."/>
            <person name="Meyerdierks A."/>
            <person name="Storesund J.E."/>
            <person name="Kallscheuer N."/>
            <person name="Luecker S."/>
            <person name="Lage O.M."/>
            <person name="Pohl T."/>
            <person name="Merkel B.J."/>
            <person name="Hornburger P."/>
            <person name="Mueller R.-W."/>
            <person name="Bruemmer F."/>
            <person name="Labrenz M."/>
            <person name="Spormann A.M."/>
            <person name="Op den Camp H."/>
            <person name="Overmann J."/>
            <person name="Amann R."/>
            <person name="Jetten M.S.M."/>
            <person name="Mascher T."/>
            <person name="Medema M.H."/>
            <person name="Devos D.P."/>
            <person name="Kaster A.-K."/>
            <person name="Ovreas L."/>
            <person name="Rohde M."/>
            <person name="Galperin M.Y."/>
            <person name="Jogler C."/>
        </authorList>
    </citation>
    <scope>NUCLEOTIDE SEQUENCE [LARGE SCALE GENOMIC DNA]</scope>
    <source>
        <strain evidence="9 10">ETA_A8</strain>
    </source>
</reference>
<evidence type="ECO:0000256" key="2">
    <source>
        <dbReference type="ARBA" id="ARBA00022908"/>
    </source>
</evidence>
<dbReference type="RefSeq" id="WP_145088100.1">
    <property type="nucleotide sequence ID" value="NZ_CP036274.1"/>
</dbReference>